<feature type="domain" description="Prephenate dehydratase" evidence="6">
    <location>
        <begin position="7"/>
        <end position="184"/>
    </location>
</feature>
<evidence type="ECO:0000256" key="3">
    <source>
        <dbReference type="ARBA" id="ARBA00023222"/>
    </source>
</evidence>
<accession>A0A1Y2G2G2</accession>
<dbReference type="PROSITE" id="PS51171">
    <property type="entry name" value="PREPHENATE_DEHYDR_3"/>
    <property type="match status" value="1"/>
</dbReference>
<comment type="caution">
    <text evidence="7">The sequence shown here is derived from an EMBL/GenBank/DDBJ whole genome shotgun (WGS) entry which is preliminary data.</text>
</comment>
<evidence type="ECO:0000256" key="1">
    <source>
        <dbReference type="ARBA" id="ARBA00022605"/>
    </source>
</evidence>
<dbReference type="SUPFAM" id="SSF53850">
    <property type="entry name" value="Periplasmic binding protein-like II"/>
    <property type="match status" value="1"/>
</dbReference>
<organism evidence="7 8">
    <name type="scientific">Leucosporidium creatinivorum</name>
    <dbReference type="NCBI Taxonomy" id="106004"/>
    <lineage>
        <taxon>Eukaryota</taxon>
        <taxon>Fungi</taxon>
        <taxon>Dikarya</taxon>
        <taxon>Basidiomycota</taxon>
        <taxon>Pucciniomycotina</taxon>
        <taxon>Microbotryomycetes</taxon>
        <taxon>Leucosporidiales</taxon>
        <taxon>Leucosporidium</taxon>
    </lineage>
</organism>
<dbReference type="EMBL" id="MCGR01000002">
    <property type="protein sequence ID" value="ORY91558.1"/>
    <property type="molecule type" value="Genomic_DNA"/>
</dbReference>
<proteinExistence type="predicted"/>
<keyword evidence="1" id="KW-0028">Amino-acid biosynthesis</keyword>
<keyword evidence="3" id="KW-0584">Phenylalanine biosynthesis</keyword>
<comment type="pathway">
    <text evidence="5">Amino-acid biosynthesis.</text>
</comment>
<dbReference type="Pfam" id="PF00800">
    <property type="entry name" value="PDT"/>
    <property type="match status" value="1"/>
</dbReference>
<dbReference type="STRING" id="106004.A0A1Y2G2G2"/>
<evidence type="ECO:0000256" key="2">
    <source>
        <dbReference type="ARBA" id="ARBA00023141"/>
    </source>
</evidence>
<dbReference type="InterPro" id="IPR001086">
    <property type="entry name" value="Preph_deHydtase"/>
</dbReference>
<evidence type="ECO:0000256" key="4">
    <source>
        <dbReference type="ARBA" id="ARBA00023239"/>
    </source>
</evidence>
<keyword evidence="8" id="KW-1185">Reference proteome</keyword>
<keyword evidence="4" id="KW-0456">Lyase</keyword>
<dbReference type="PANTHER" id="PTHR21022">
    <property type="entry name" value="PREPHENATE DEHYDRATASE P PROTEIN"/>
    <property type="match status" value="1"/>
</dbReference>
<dbReference type="Proteomes" id="UP000193467">
    <property type="component" value="Unassembled WGS sequence"/>
</dbReference>
<dbReference type="PANTHER" id="PTHR21022:SF19">
    <property type="entry name" value="PREPHENATE DEHYDRATASE-RELATED"/>
    <property type="match status" value="1"/>
</dbReference>
<dbReference type="GO" id="GO:0004664">
    <property type="term" value="F:prephenate dehydratase activity"/>
    <property type="evidence" value="ECO:0007669"/>
    <property type="project" value="InterPro"/>
</dbReference>
<name>A0A1Y2G2G2_9BASI</name>
<dbReference type="OrthoDB" id="983542at2759"/>
<keyword evidence="2" id="KW-0057">Aromatic amino acid biosynthesis</keyword>
<protein>
    <submittedName>
        <fullName evidence="7">Prephenate dehydratase</fullName>
    </submittedName>
</protein>
<evidence type="ECO:0000256" key="5">
    <source>
        <dbReference type="ARBA" id="ARBA00029440"/>
    </source>
</evidence>
<evidence type="ECO:0000259" key="6">
    <source>
        <dbReference type="PROSITE" id="PS51171"/>
    </source>
</evidence>
<evidence type="ECO:0000313" key="8">
    <source>
        <dbReference type="Proteomes" id="UP000193467"/>
    </source>
</evidence>
<reference evidence="7 8" key="1">
    <citation type="submission" date="2016-07" db="EMBL/GenBank/DDBJ databases">
        <title>Pervasive Adenine N6-methylation of Active Genes in Fungi.</title>
        <authorList>
            <consortium name="DOE Joint Genome Institute"/>
            <person name="Mondo S.J."/>
            <person name="Dannebaum R.O."/>
            <person name="Kuo R.C."/>
            <person name="Labutti K."/>
            <person name="Haridas S."/>
            <person name="Kuo A."/>
            <person name="Salamov A."/>
            <person name="Ahrendt S.R."/>
            <person name="Lipzen A."/>
            <person name="Sullivan W."/>
            <person name="Andreopoulos W.B."/>
            <person name="Clum A."/>
            <person name="Lindquist E."/>
            <person name="Daum C."/>
            <person name="Ramamoorthy G.K."/>
            <person name="Gryganskyi A."/>
            <person name="Culley D."/>
            <person name="Magnuson J.K."/>
            <person name="James T.Y."/>
            <person name="O'Malley M.A."/>
            <person name="Stajich J.E."/>
            <person name="Spatafora J.W."/>
            <person name="Visel A."/>
            <person name="Grigoriev I.V."/>
        </authorList>
    </citation>
    <scope>NUCLEOTIDE SEQUENCE [LARGE SCALE GENOMIC DNA]</scope>
    <source>
        <strain evidence="7 8">62-1032</strain>
    </source>
</reference>
<evidence type="ECO:0000313" key="7">
    <source>
        <dbReference type="EMBL" id="ORY91558.1"/>
    </source>
</evidence>
<dbReference type="FunCoup" id="A0A1Y2G2G2">
    <property type="interactions" value="300"/>
</dbReference>
<gene>
    <name evidence="7" type="ORF">BCR35DRAFT_298753</name>
</gene>
<dbReference type="AlphaFoldDB" id="A0A1Y2G2G2"/>
<dbReference type="CDD" id="cd13532">
    <property type="entry name" value="PBP2_PDT_like"/>
    <property type="match status" value="1"/>
</dbReference>
<dbReference type="GO" id="GO:0005737">
    <property type="term" value="C:cytoplasm"/>
    <property type="evidence" value="ECO:0007669"/>
    <property type="project" value="TreeGrafter"/>
</dbReference>
<dbReference type="Gene3D" id="3.40.190.10">
    <property type="entry name" value="Periplasmic binding protein-like II"/>
    <property type="match status" value="2"/>
</dbReference>
<sequence length="206" mass="22028">MSSSTLRVAFLGPLGTYSHQATNNFFGDCSLVPCDRIVDVFTSVSSSSTPFGIVPIENSSIGDVKETMDALRATTLCVRGMTSLKIGHALLGLEVGMRQELVKRVYSHEQGLGQCVEYLALRYPGAQIIPVNSTAKAAQEAAEDEEALAICSIKCAEVYGLEVVDTDIQDGGETNTTRFVVISQASTPLPDEFPIVSNTKVSNGYP</sequence>
<dbReference type="InParanoid" id="A0A1Y2G2G2"/>
<dbReference type="GO" id="GO:0009094">
    <property type="term" value="P:L-phenylalanine biosynthetic process"/>
    <property type="evidence" value="ECO:0007669"/>
    <property type="project" value="UniProtKB-KW"/>
</dbReference>